<dbReference type="AlphaFoldDB" id="Q7M1K5"/>
<evidence type="ECO:0000313" key="2">
    <source>
        <dbReference type="PIR" id="S63586"/>
    </source>
</evidence>
<feature type="domain" description="Reverse transcriptase Ty1/copia-type" evidence="1">
    <location>
        <begin position="1"/>
        <end position="71"/>
    </location>
</feature>
<accession>Q7M1K5</accession>
<sequence length="77" mass="9453">ELEEQIYMKQPEGFEVQEKEDHVCLLKKSLYGLKQSPRQWYKRFDTFMLENGYCRCEHDSCVYYKRLADKSFIYLLL</sequence>
<evidence type="ECO:0000259" key="1">
    <source>
        <dbReference type="Pfam" id="PF07727"/>
    </source>
</evidence>
<proteinExistence type="predicted"/>
<dbReference type="InterPro" id="IPR013103">
    <property type="entry name" value="RVT_2"/>
</dbReference>
<reference evidence="2" key="1">
    <citation type="journal article" date="1996" name="Mol. Gen. Genet.">
        <title>The Ty1-copia group retrotransposons in Vicia species: copy number, sequence heterogeneity and chromosomal localisation.</title>
        <authorList>
            <person name="Pearce S.R."/>
            <person name="Harrison G."/>
            <person name="Li D."/>
            <person name="Heslop-Harrison J."/>
            <person name="Kumar A."/>
            <person name="Flavell A.J."/>
        </authorList>
    </citation>
    <scope>NUCLEOTIDE SEQUENCE</scope>
</reference>
<dbReference type="Pfam" id="PF07727">
    <property type="entry name" value="RVT_2"/>
    <property type="match status" value="1"/>
</dbReference>
<name>Q7M1K5_VICSA</name>
<protein>
    <submittedName>
        <fullName evidence="2">Reverse transcriptase</fullName>
    </submittedName>
</protein>
<dbReference type="PIR" id="S63586">
    <property type="entry name" value="S63586"/>
</dbReference>
<organism evidence="2">
    <name type="scientific">Vicia sativa</name>
    <name type="common">Spring vetch</name>
    <name type="synonym">Tare</name>
    <dbReference type="NCBI Taxonomy" id="3908"/>
    <lineage>
        <taxon>Eukaryota</taxon>
        <taxon>Viridiplantae</taxon>
        <taxon>Streptophyta</taxon>
        <taxon>Embryophyta</taxon>
        <taxon>Tracheophyta</taxon>
        <taxon>Spermatophyta</taxon>
        <taxon>Magnoliopsida</taxon>
        <taxon>eudicotyledons</taxon>
        <taxon>Gunneridae</taxon>
        <taxon>Pentapetalae</taxon>
        <taxon>rosids</taxon>
        <taxon>fabids</taxon>
        <taxon>Fabales</taxon>
        <taxon>Fabaceae</taxon>
        <taxon>Papilionoideae</taxon>
        <taxon>50 kb inversion clade</taxon>
        <taxon>NPAAA clade</taxon>
        <taxon>Hologalegina</taxon>
        <taxon>IRL clade</taxon>
        <taxon>Fabeae</taxon>
        <taxon>Vicia</taxon>
    </lineage>
</organism>